<keyword evidence="1" id="KW-0560">Oxidoreductase</keyword>
<dbReference type="GO" id="GO:0004022">
    <property type="term" value="F:alcohol dehydrogenase (NAD+) activity"/>
    <property type="evidence" value="ECO:0007669"/>
    <property type="project" value="TreeGrafter"/>
</dbReference>
<dbReference type="PANTHER" id="PTHR11496">
    <property type="entry name" value="ALCOHOL DEHYDROGENASE"/>
    <property type="match status" value="1"/>
</dbReference>
<dbReference type="InterPro" id="IPR018211">
    <property type="entry name" value="ADH_Fe_CS"/>
</dbReference>
<name>A0A7V3RFP5_9BACT</name>
<dbReference type="SUPFAM" id="SSF56796">
    <property type="entry name" value="Dehydroquinate synthase-like"/>
    <property type="match status" value="1"/>
</dbReference>
<dbReference type="InterPro" id="IPR056798">
    <property type="entry name" value="ADH_Fe_C"/>
</dbReference>
<feature type="domain" description="Alcohol dehydrogenase iron-type/glycerol dehydrogenase GldA" evidence="2">
    <location>
        <begin position="7"/>
        <end position="172"/>
    </location>
</feature>
<organism evidence="4">
    <name type="scientific">Mesoaciditoga lauensis</name>
    <dbReference type="NCBI Taxonomy" id="1495039"/>
    <lineage>
        <taxon>Bacteria</taxon>
        <taxon>Thermotogati</taxon>
        <taxon>Thermotogota</taxon>
        <taxon>Thermotogae</taxon>
        <taxon>Mesoaciditogales</taxon>
        <taxon>Mesoaciditogaceae</taxon>
        <taxon>Mesoaciditoga</taxon>
    </lineage>
</organism>
<dbReference type="Pfam" id="PF00465">
    <property type="entry name" value="Fe-ADH"/>
    <property type="match status" value="1"/>
</dbReference>
<feature type="domain" description="Fe-containing alcohol dehydrogenase-like C-terminal" evidence="3">
    <location>
        <begin position="183"/>
        <end position="304"/>
    </location>
</feature>
<dbReference type="AlphaFoldDB" id="A0A7V3RFP5"/>
<reference evidence="4" key="1">
    <citation type="journal article" date="2020" name="mSystems">
        <title>Genome- and Community-Level Interaction Insights into Carbon Utilization and Element Cycling Functions of Hydrothermarchaeota in Hydrothermal Sediment.</title>
        <authorList>
            <person name="Zhou Z."/>
            <person name="Liu Y."/>
            <person name="Xu W."/>
            <person name="Pan J."/>
            <person name="Luo Z.H."/>
            <person name="Li M."/>
        </authorList>
    </citation>
    <scope>NUCLEOTIDE SEQUENCE [LARGE SCALE GENOMIC DNA]</scope>
    <source>
        <strain evidence="4">SpSt-966</strain>
    </source>
</reference>
<dbReference type="PANTHER" id="PTHR11496:SF104">
    <property type="entry name" value="3-DEOXY-ALPHA-D-MANNO-OCTULOSONATE 8-OXIDASE"/>
    <property type="match status" value="1"/>
</dbReference>
<evidence type="ECO:0000259" key="3">
    <source>
        <dbReference type="Pfam" id="PF25137"/>
    </source>
</evidence>
<dbReference type="Pfam" id="PF25137">
    <property type="entry name" value="ADH_Fe_C"/>
    <property type="match status" value="1"/>
</dbReference>
<accession>A0A7V3RFP5</accession>
<dbReference type="Gene3D" id="3.40.50.1970">
    <property type="match status" value="1"/>
</dbReference>
<dbReference type="InterPro" id="IPR001670">
    <property type="entry name" value="ADH_Fe/GldA"/>
</dbReference>
<dbReference type="Gene3D" id="1.20.1090.10">
    <property type="entry name" value="Dehydroquinate synthase-like - alpha domain"/>
    <property type="match status" value="1"/>
</dbReference>
<proteinExistence type="predicted"/>
<protein>
    <submittedName>
        <fullName evidence="4">Iron-containing alcohol dehydrogenase</fullName>
    </submittedName>
</protein>
<dbReference type="EMBL" id="DTPE01000262">
    <property type="protein sequence ID" value="HGE75770.1"/>
    <property type="molecule type" value="Genomic_DNA"/>
</dbReference>
<dbReference type="PROSITE" id="PS00913">
    <property type="entry name" value="ADH_IRON_1"/>
    <property type="match status" value="1"/>
</dbReference>
<comment type="caution">
    <text evidence="4">The sequence shown here is derived from an EMBL/GenBank/DDBJ whole genome shotgun (WGS) entry which is preliminary data.</text>
</comment>
<evidence type="ECO:0000256" key="1">
    <source>
        <dbReference type="ARBA" id="ARBA00023002"/>
    </source>
</evidence>
<dbReference type="GO" id="GO:0046872">
    <property type="term" value="F:metal ion binding"/>
    <property type="evidence" value="ECO:0007669"/>
    <property type="project" value="InterPro"/>
</dbReference>
<evidence type="ECO:0000259" key="2">
    <source>
        <dbReference type="Pfam" id="PF00465"/>
    </source>
</evidence>
<dbReference type="InterPro" id="IPR039697">
    <property type="entry name" value="Alcohol_dehydrogenase_Fe"/>
</dbReference>
<dbReference type="FunFam" id="3.40.50.1970:FF:000003">
    <property type="entry name" value="Alcohol dehydrogenase, iron-containing"/>
    <property type="match status" value="1"/>
</dbReference>
<gene>
    <name evidence="4" type="ORF">ENX73_06580</name>
</gene>
<evidence type="ECO:0000313" key="4">
    <source>
        <dbReference type="EMBL" id="HGE75770.1"/>
    </source>
</evidence>
<sequence>MFTHFNPVDLRFGEGAMKSVDFSLYGKKALIVTGKGGSAKRSGAIGDLTGMLDDQKISYDFFNEAEENPSFDTVDKGATFFRSKGCDFIVGVGGGSPMAVAKAISAAAKMNKKVAELYPIKDKISCYPTIAITTTSGTGSEVTQYAVLTSPEDKKLGLRTNRLYPSLAIVDPKYTLTLPGDITISTGLDALSQLVEGILSKASTPLMDILAVRGIEMIKTSLPAVVREPNDIENRTHVAMASTISGIVISQTGTTIVHALGYPITSHIGIRHGLANMMTICQILKQVEKAAPERVKIATSPFGSVNGTCEFIDSIYPRPKLKLKERDAELFTEEIDLKAGQIMSTPGKYDFEFVKALYMSL</sequence>